<name>A0A438H9T5_VITVI</name>
<comment type="caution">
    <text evidence="1">The sequence shown here is derived from an EMBL/GenBank/DDBJ whole genome shotgun (WGS) entry which is preliminary data.</text>
</comment>
<dbReference type="Proteomes" id="UP000288805">
    <property type="component" value="Unassembled WGS sequence"/>
</dbReference>
<accession>A0A438H9T5</accession>
<sequence length="389" mass="43955">MTFGHNSWRCILSNGKNFPTFKCTHCNKTGHTKSRCFEIMGYPDWWDHNHDQRKKDSKKTSTGAVAEIKTEANVAEKAFALVAATDYGVVPSLDYNLLSISQITAALSCIVILWPEFCVIKDIQTRQMIGCGIKRGKLYYLELQSKDSNKLRQALMVDGSEGRRKSLKFGCGIDVWDMLPLGEYQKEIQTLDYDYHIFEEDESGQSELMKSLQKNETCELVECPSGKKPIGCHWIYTVNYKADGSIEQFKARLVAKGMHGVRKAMSEGVQIEEVIVWVEAIPESMVWKETGMSGYQPVDTPIEEAYTRPDLAYALSVVSQYMHNPGEQHMNAVMCILRRSTSGYFTFVGGNLVTWKSKKQNIVACSSAEAEFRGMALGLCEPLWLRLLL</sequence>
<evidence type="ECO:0000313" key="2">
    <source>
        <dbReference type="Proteomes" id="UP000288805"/>
    </source>
</evidence>
<dbReference type="PANTHER" id="PTHR11439">
    <property type="entry name" value="GAG-POL-RELATED RETROTRANSPOSON"/>
    <property type="match status" value="1"/>
</dbReference>
<evidence type="ECO:0008006" key="3">
    <source>
        <dbReference type="Google" id="ProtNLM"/>
    </source>
</evidence>
<protein>
    <recommendedName>
        <fullName evidence="3">Retrovirus-related Pol polyprotein from transposon RE1</fullName>
    </recommendedName>
</protein>
<reference evidence="1 2" key="1">
    <citation type="journal article" date="2018" name="PLoS Genet.">
        <title>Population sequencing reveals clonal diversity and ancestral inbreeding in the grapevine cultivar Chardonnay.</title>
        <authorList>
            <person name="Roach M.J."/>
            <person name="Johnson D.L."/>
            <person name="Bohlmann J."/>
            <person name="van Vuuren H.J."/>
            <person name="Jones S.J."/>
            <person name="Pretorius I.S."/>
            <person name="Schmidt S.A."/>
            <person name="Borneman A.R."/>
        </authorList>
    </citation>
    <scope>NUCLEOTIDE SEQUENCE [LARGE SCALE GENOMIC DNA]</scope>
    <source>
        <strain evidence="2">cv. Chardonnay</strain>
        <tissue evidence="1">Leaf</tissue>
    </source>
</reference>
<dbReference type="EMBL" id="QGNW01000256">
    <property type="protein sequence ID" value="RVW81141.1"/>
    <property type="molecule type" value="Genomic_DNA"/>
</dbReference>
<evidence type="ECO:0000313" key="1">
    <source>
        <dbReference type="EMBL" id="RVW81141.1"/>
    </source>
</evidence>
<dbReference type="PANTHER" id="PTHR11439:SF467">
    <property type="entry name" value="INTEGRASE CATALYTIC DOMAIN-CONTAINING PROTEIN"/>
    <property type="match status" value="1"/>
</dbReference>
<organism evidence="1 2">
    <name type="scientific">Vitis vinifera</name>
    <name type="common">Grape</name>
    <dbReference type="NCBI Taxonomy" id="29760"/>
    <lineage>
        <taxon>Eukaryota</taxon>
        <taxon>Viridiplantae</taxon>
        <taxon>Streptophyta</taxon>
        <taxon>Embryophyta</taxon>
        <taxon>Tracheophyta</taxon>
        <taxon>Spermatophyta</taxon>
        <taxon>Magnoliopsida</taxon>
        <taxon>eudicotyledons</taxon>
        <taxon>Gunneridae</taxon>
        <taxon>Pentapetalae</taxon>
        <taxon>rosids</taxon>
        <taxon>Vitales</taxon>
        <taxon>Vitaceae</taxon>
        <taxon>Viteae</taxon>
        <taxon>Vitis</taxon>
    </lineage>
</organism>
<dbReference type="CDD" id="cd09272">
    <property type="entry name" value="RNase_HI_RT_Ty1"/>
    <property type="match status" value="1"/>
</dbReference>
<dbReference type="AlphaFoldDB" id="A0A438H9T5"/>
<proteinExistence type="predicted"/>
<gene>
    <name evidence="1" type="ORF">CK203_044732</name>
</gene>